<evidence type="ECO:0000313" key="1">
    <source>
        <dbReference type="EMBL" id="KPC25214.1"/>
    </source>
</evidence>
<reference evidence="1 2" key="2">
    <citation type="submission" date="2015-10" db="EMBL/GenBank/DDBJ databases">
        <title>Comparative genomics and high-throughput reverse genetic screens identify a new phytobacterial MAMP and an Arabidopsis receptor required for immune elicitation.</title>
        <authorList>
            <person name="Mott G.A."/>
            <person name="Thakur S."/>
            <person name="Wang P.W."/>
            <person name="Desveaux D."/>
            <person name="Guttman D.S."/>
        </authorList>
    </citation>
    <scope>NUCLEOTIDE SEQUENCE [LARGE SCALE GENOMIC DNA]</scope>
    <source>
        <strain evidence="1 2">0788_9</strain>
    </source>
</reference>
<dbReference type="EMBL" id="LGLN01000081">
    <property type="protein sequence ID" value="KPC25214.1"/>
    <property type="molecule type" value="Genomic_DNA"/>
</dbReference>
<dbReference type="Proteomes" id="UP000037891">
    <property type="component" value="Unassembled WGS sequence"/>
</dbReference>
<comment type="caution">
    <text evidence="1">The sequence shown here is derived from an EMBL/GenBank/DDBJ whole genome shotgun (WGS) entry which is preliminary data.</text>
</comment>
<dbReference type="AlphaFoldDB" id="A0A0N0GCY9"/>
<name>A0A0N0GCY9_PSESX</name>
<dbReference type="PATRIC" id="fig|81035.3.peg.2527"/>
<evidence type="ECO:0000313" key="2">
    <source>
        <dbReference type="Proteomes" id="UP000037891"/>
    </source>
</evidence>
<proteinExistence type="predicted"/>
<gene>
    <name evidence="1" type="ORF">ABJ99_2361</name>
</gene>
<reference evidence="1 2" key="1">
    <citation type="submission" date="2015-07" db="EMBL/GenBank/DDBJ databases">
        <authorList>
            <person name="Noorani M."/>
        </authorList>
    </citation>
    <scope>NUCLEOTIDE SEQUENCE [LARGE SCALE GENOMIC DNA]</scope>
    <source>
        <strain evidence="1 2">0788_9</strain>
    </source>
</reference>
<accession>A0A0N0GCY9</accession>
<sequence length="45" mass="4872">MVVQYGNGLARRSGNTAQNPTAIECRANMKIVLVAAWARADKTHS</sequence>
<protein>
    <submittedName>
        <fullName evidence="1">Uncharacterized protein</fullName>
    </submittedName>
</protein>
<organism evidence="1 2">
    <name type="scientific">Pseudomonas syringae pv. cilantro</name>
    <dbReference type="NCBI Taxonomy" id="81035"/>
    <lineage>
        <taxon>Bacteria</taxon>
        <taxon>Pseudomonadati</taxon>
        <taxon>Pseudomonadota</taxon>
        <taxon>Gammaproteobacteria</taxon>
        <taxon>Pseudomonadales</taxon>
        <taxon>Pseudomonadaceae</taxon>
        <taxon>Pseudomonas</taxon>
        <taxon>Pseudomonas syringae</taxon>
    </lineage>
</organism>